<reference evidence="1" key="1">
    <citation type="submission" date="2021-02" db="EMBL/GenBank/DDBJ databases">
        <authorList>
            <person name="Nowell W R."/>
        </authorList>
    </citation>
    <scope>NUCLEOTIDE SEQUENCE</scope>
</reference>
<evidence type="ECO:0000313" key="2">
    <source>
        <dbReference type="Proteomes" id="UP000681722"/>
    </source>
</evidence>
<name>A0A8S2ZP09_9BILA</name>
<dbReference type="Proteomes" id="UP000681722">
    <property type="component" value="Unassembled WGS sequence"/>
</dbReference>
<accession>A0A8S2ZP09</accession>
<evidence type="ECO:0000313" key="1">
    <source>
        <dbReference type="EMBL" id="CAF4624616.1"/>
    </source>
</evidence>
<dbReference type="OrthoDB" id="10043808at2759"/>
<dbReference type="AlphaFoldDB" id="A0A8S2ZP09"/>
<protein>
    <submittedName>
        <fullName evidence="1">Uncharacterized protein</fullName>
    </submittedName>
</protein>
<comment type="caution">
    <text evidence="1">The sequence shown here is derived from an EMBL/GenBank/DDBJ whole genome shotgun (WGS) entry which is preliminary data.</text>
</comment>
<sequence length="204" mass="23349">KELSAFVKYRLFDYSRLSTPSDVQGEFKDWFDRVFPRIEDETQYTEPSGNDQDQDENVLTILAPPTFDLPTKPINPYSNPKATWSLQNAVAVILNRFLDKSFTMSRWACGLDPLLGTYIHPKLVGSARTNDIRQQLIRRENLVAYARKDYQSTTKLVQYMRDYQPILASSSRIVTITPRTPPPSTLAAISNVLGFDYEDISDDD</sequence>
<organism evidence="1 2">
    <name type="scientific">Didymodactylos carnosus</name>
    <dbReference type="NCBI Taxonomy" id="1234261"/>
    <lineage>
        <taxon>Eukaryota</taxon>
        <taxon>Metazoa</taxon>
        <taxon>Spiralia</taxon>
        <taxon>Gnathifera</taxon>
        <taxon>Rotifera</taxon>
        <taxon>Eurotatoria</taxon>
        <taxon>Bdelloidea</taxon>
        <taxon>Philodinida</taxon>
        <taxon>Philodinidae</taxon>
        <taxon>Didymodactylos</taxon>
    </lineage>
</organism>
<feature type="non-terminal residue" evidence="1">
    <location>
        <position position="1"/>
    </location>
</feature>
<proteinExistence type="predicted"/>
<gene>
    <name evidence="1" type="ORF">SRO942_LOCUS49653</name>
</gene>
<feature type="non-terminal residue" evidence="1">
    <location>
        <position position="204"/>
    </location>
</feature>
<dbReference type="EMBL" id="CAJOBC010134674">
    <property type="protein sequence ID" value="CAF4624616.1"/>
    <property type="molecule type" value="Genomic_DNA"/>
</dbReference>